<organism evidence="1 2">
    <name type="scientific">Vararia minispora EC-137</name>
    <dbReference type="NCBI Taxonomy" id="1314806"/>
    <lineage>
        <taxon>Eukaryota</taxon>
        <taxon>Fungi</taxon>
        <taxon>Dikarya</taxon>
        <taxon>Basidiomycota</taxon>
        <taxon>Agaricomycotina</taxon>
        <taxon>Agaricomycetes</taxon>
        <taxon>Russulales</taxon>
        <taxon>Lachnocladiaceae</taxon>
        <taxon>Vararia</taxon>
    </lineage>
</organism>
<keyword evidence="2" id="KW-1185">Reference proteome</keyword>
<feature type="non-terminal residue" evidence="1">
    <location>
        <position position="1"/>
    </location>
</feature>
<accession>A0ACB8QQX1</accession>
<reference evidence="1" key="2">
    <citation type="journal article" date="2022" name="New Phytol.">
        <title>Evolutionary transition to the ectomycorrhizal habit in the genomes of a hyperdiverse lineage of mushroom-forming fungi.</title>
        <authorList>
            <person name="Looney B."/>
            <person name="Miyauchi S."/>
            <person name="Morin E."/>
            <person name="Drula E."/>
            <person name="Courty P.E."/>
            <person name="Kohler A."/>
            <person name="Kuo A."/>
            <person name="LaButti K."/>
            <person name="Pangilinan J."/>
            <person name="Lipzen A."/>
            <person name="Riley R."/>
            <person name="Andreopoulos W."/>
            <person name="He G."/>
            <person name="Johnson J."/>
            <person name="Nolan M."/>
            <person name="Tritt A."/>
            <person name="Barry K.W."/>
            <person name="Grigoriev I.V."/>
            <person name="Nagy L.G."/>
            <person name="Hibbett D."/>
            <person name="Henrissat B."/>
            <person name="Matheny P.B."/>
            <person name="Labbe J."/>
            <person name="Martin F.M."/>
        </authorList>
    </citation>
    <scope>NUCLEOTIDE SEQUENCE</scope>
    <source>
        <strain evidence="1">EC-137</strain>
    </source>
</reference>
<evidence type="ECO:0000313" key="2">
    <source>
        <dbReference type="Proteomes" id="UP000814128"/>
    </source>
</evidence>
<proteinExistence type="predicted"/>
<sequence length="139" mass="14748">VELSTLSCGDHVSKRSALVVRDTRDDCGAVCTVSCTNSAGGLPPISEDCEQIVNAVTIYSGLISDDFVVSPFSLAQLTFGTCRYFFENLSSDNATYCWSSFASQASQAGTTCFPPNQPVRSEGDCTSTDGTFIVGYVPL</sequence>
<dbReference type="Proteomes" id="UP000814128">
    <property type="component" value="Unassembled WGS sequence"/>
</dbReference>
<dbReference type="EMBL" id="MU273509">
    <property type="protein sequence ID" value="KAI0033923.1"/>
    <property type="molecule type" value="Genomic_DNA"/>
</dbReference>
<protein>
    <submittedName>
        <fullName evidence="1">Uncharacterized protein</fullName>
    </submittedName>
</protein>
<reference evidence="1" key="1">
    <citation type="submission" date="2021-02" db="EMBL/GenBank/DDBJ databases">
        <authorList>
            <consortium name="DOE Joint Genome Institute"/>
            <person name="Ahrendt S."/>
            <person name="Looney B.P."/>
            <person name="Miyauchi S."/>
            <person name="Morin E."/>
            <person name="Drula E."/>
            <person name="Courty P.E."/>
            <person name="Chicoki N."/>
            <person name="Fauchery L."/>
            <person name="Kohler A."/>
            <person name="Kuo A."/>
            <person name="Labutti K."/>
            <person name="Pangilinan J."/>
            <person name="Lipzen A."/>
            <person name="Riley R."/>
            <person name="Andreopoulos W."/>
            <person name="He G."/>
            <person name="Johnson J."/>
            <person name="Barry K.W."/>
            <person name="Grigoriev I.V."/>
            <person name="Nagy L."/>
            <person name="Hibbett D."/>
            <person name="Henrissat B."/>
            <person name="Matheny P.B."/>
            <person name="Labbe J."/>
            <person name="Martin F."/>
        </authorList>
    </citation>
    <scope>NUCLEOTIDE SEQUENCE</scope>
    <source>
        <strain evidence="1">EC-137</strain>
    </source>
</reference>
<gene>
    <name evidence="1" type="ORF">K488DRAFT_6398</name>
</gene>
<name>A0ACB8QQX1_9AGAM</name>
<comment type="caution">
    <text evidence="1">The sequence shown here is derived from an EMBL/GenBank/DDBJ whole genome shotgun (WGS) entry which is preliminary data.</text>
</comment>
<evidence type="ECO:0000313" key="1">
    <source>
        <dbReference type="EMBL" id="KAI0033923.1"/>
    </source>
</evidence>
<feature type="non-terminal residue" evidence="1">
    <location>
        <position position="139"/>
    </location>
</feature>